<feature type="domain" description="Protein FecR C-terminal" evidence="3">
    <location>
        <begin position="321"/>
        <end position="388"/>
    </location>
</feature>
<dbReference type="InterPro" id="IPR012373">
    <property type="entry name" value="Ferrdict_sens_TM"/>
</dbReference>
<keyword evidence="1" id="KW-0472">Membrane</keyword>
<organism evidence="4 5">
    <name type="scientific">Pedobacter frigoris</name>
    <dbReference type="NCBI Taxonomy" id="2571272"/>
    <lineage>
        <taxon>Bacteria</taxon>
        <taxon>Pseudomonadati</taxon>
        <taxon>Bacteroidota</taxon>
        <taxon>Sphingobacteriia</taxon>
        <taxon>Sphingobacteriales</taxon>
        <taxon>Sphingobacteriaceae</taxon>
        <taxon>Pedobacter</taxon>
    </lineage>
</organism>
<keyword evidence="5" id="KW-1185">Reference proteome</keyword>
<dbReference type="Proteomes" id="UP000307244">
    <property type="component" value="Unassembled WGS sequence"/>
</dbReference>
<evidence type="ECO:0000313" key="4">
    <source>
        <dbReference type="EMBL" id="TKC09151.1"/>
    </source>
</evidence>
<dbReference type="EMBL" id="SWBQ01000001">
    <property type="protein sequence ID" value="TKC09151.1"/>
    <property type="molecule type" value="Genomic_DNA"/>
</dbReference>
<evidence type="ECO:0000256" key="1">
    <source>
        <dbReference type="SAM" id="Phobius"/>
    </source>
</evidence>
<protein>
    <submittedName>
        <fullName evidence="4">DUF4974 domain-containing protein</fullName>
    </submittedName>
</protein>
<sequence length="391" mass="43893">MIFEDQFSISDLIVRHLQGRLDIREQEALKSWIAASDHNKTFFEEFKNDAMLMSALKEFNSLDEEAVWAKTNRGINREKRVSIRFNYRMIATAAAVAVMTLGVWLYYASNQSDHHINHRGDPLISAKDITPGKNGATITLANGKVIQLSDVQSGVVIEKDRLAYTDGSSVISDKESMGGLEVTAETTKGQTYTFTLPDGTKVWLNAESKISFAQSFVKKTRDIFLEGEAYFEVANNKKVPFVVKSNRQQVEVLGTHFNINTYEDEAVVQTTLLEGSVRIEGVAKLNVQKTLQPGQQAVLTSNTLNVKAVDVNDAVAWKNGDFVFKNEPIESIMRKLSRWYNVEVSYEGEISAKGFNGKVSRSKNIYQVLKALESTKSIHFRVEGRRITAME</sequence>
<dbReference type="InterPro" id="IPR032508">
    <property type="entry name" value="FecR_C"/>
</dbReference>
<dbReference type="Gene3D" id="3.55.50.30">
    <property type="match status" value="1"/>
</dbReference>
<reference evidence="4 5" key="1">
    <citation type="submission" date="2019-04" db="EMBL/GenBank/DDBJ databases">
        <title>Pedobacter sp. RP-3-15 sp. nov., isolated from Arctic soil.</title>
        <authorList>
            <person name="Dahal R.H."/>
            <person name="Kim D.-U."/>
        </authorList>
    </citation>
    <scope>NUCLEOTIDE SEQUENCE [LARGE SCALE GENOMIC DNA]</scope>
    <source>
        <strain evidence="4 5">RP-3-15</strain>
    </source>
</reference>
<feature type="transmembrane region" description="Helical" evidence="1">
    <location>
        <begin position="85"/>
        <end position="107"/>
    </location>
</feature>
<dbReference type="Pfam" id="PF16344">
    <property type="entry name" value="FecR_C"/>
    <property type="match status" value="1"/>
</dbReference>
<dbReference type="AlphaFoldDB" id="A0A4U1CMP7"/>
<dbReference type="RefSeq" id="WP_136834564.1">
    <property type="nucleotide sequence ID" value="NZ_SWBQ01000001.1"/>
</dbReference>
<dbReference type="FunFam" id="2.60.120.1440:FF:000001">
    <property type="entry name" value="Putative anti-sigma factor"/>
    <property type="match status" value="1"/>
</dbReference>
<dbReference type="InterPro" id="IPR006860">
    <property type="entry name" value="FecR"/>
</dbReference>
<dbReference type="Gene3D" id="2.60.120.1440">
    <property type="match status" value="1"/>
</dbReference>
<dbReference type="OrthoDB" id="1099963at2"/>
<proteinExistence type="predicted"/>
<gene>
    <name evidence="4" type="ORF">FA047_03380</name>
</gene>
<evidence type="ECO:0000313" key="5">
    <source>
        <dbReference type="Proteomes" id="UP000307244"/>
    </source>
</evidence>
<comment type="caution">
    <text evidence="4">The sequence shown here is derived from an EMBL/GenBank/DDBJ whole genome shotgun (WGS) entry which is preliminary data.</text>
</comment>
<dbReference type="PANTHER" id="PTHR30273">
    <property type="entry name" value="PERIPLASMIC SIGNAL SENSOR AND SIGMA FACTOR ACTIVATOR FECR-RELATED"/>
    <property type="match status" value="1"/>
</dbReference>
<feature type="domain" description="FecR protein" evidence="2">
    <location>
        <begin position="184"/>
        <end position="278"/>
    </location>
</feature>
<accession>A0A4U1CMP7</accession>
<name>A0A4U1CMP7_9SPHI</name>
<dbReference type="Pfam" id="PF04773">
    <property type="entry name" value="FecR"/>
    <property type="match status" value="1"/>
</dbReference>
<dbReference type="PANTHER" id="PTHR30273:SF2">
    <property type="entry name" value="PROTEIN FECR"/>
    <property type="match status" value="1"/>
</dbReference>
<keyword evidence="1" id="KW-1133">Transmembrane helix</keyword>
<keyword evidence="1" id="KW-0812">Transmembrane</keyword>
<dbReference type="GO" id="GO:0016989">
    <property type="term" value="F:sigma factor antagonist activity"/>
    <property type="evidence" value="ECO:0007669"/>
    <property type="project" value="TreeGrafter"/>
</dbReference>
<evidence type="ECO:0000259" key="2">
    <source>
        <dbReference type="Pfam" id="PF04773"/>
    </source>
</evidence>
<evidence type="ECO:0000259" key="3">
    <source>
        <dbReference type="Pfam" id="PF16344"/>
    </source>
</evidence>